<gene>
    <name evidence="3" type="ORF">B0I36DRAFT_322194</name>
</gene>
<sequence>MASKPDVAFIGLGAMGFGMATHLVKQGYPVHGFDVYPPILERFTAAGGKAATTPAEAAQGKAFCVVMVANSIQTQAALLDGPNAAVPALPQGATILLCSTVACGYVQSLERQLVDIGRPDILLIDAPVSGGVIRATDGTLSIMVGASEAALAKGKFLLEEMSDPAKLYIGQGGIGAGSNLKMVHQVLAAVHILAAGESLAFAKQLGLDPAWTAERVIASDTDAFMFSNRLPRILAAADRTLTGPVASAVTIILKDNGIITSEAVRHGFATPMTSTSEQVYYDALGRGWGALDDGVLIQLYDAGQGKVGPLVASTAATTDEDKLKLVQALLRGIYLCSAAETLAYGSFLGMDLDQIYELCANAAGGSAVFRDIGPAMIEILKGGKPSEDSIGLRVVAAELQTAVLEAQRLKMPVFLGAQALNLIRLALNHAPKSVEKPPRALLCKVWSA</sequence>
<dbReference type="PANTHER" id="PTHR43060">
    <property type="entry name" value="3-HYDROXYISOBUTYRATE DEHYDROGENASE-LIKE 1, MITOCHONDRIAL-RELATED"/>
    <property type="match status" value="1"/>
</dbReference>
<dbReference type="Gene3D" id="3.40.50.720">
    <property type="entry name" value="NAD(P)-binding Rossmann-like Domain"/>
    <property type="match status" value="1"/>
</dbReference>
<dbReference type="PROSITE" id="PS00895">
    <property type="entry name" value="3_HYDROXYISOBUT_DH"/>
    <property type="match status" value="1"/>
</dbReference>
<dbReference type="InterPro" id="IPR006115">
    <property type="entry name" value="6PGDH_NADP-bd"/>
</dbReference>
<dbReference type="Pfam" id="PF14833">
    <property type="entry name" value="NAD_binding_11"/>
    <property type="match status" value="2"/>
</dbReference>
<dbReference type="InterPro" id="IPR036291">
    <property type="entry name" value="NAD(P)-bd_dom_sf"/>
</dbReference>
<feature type="domain" description="3-hydroxyisobutyrate dehydrogenase-like NAD-binding" evidence="2">
    <location>
        <begin position="175"/>
        <end position="299"/>
    </location>
</feature>
<dbReference type="SUPFAM" id="SSF48179">
    <property type="entry name" value="6-phosphogluconate dehydrogenase C-terminal domain-like"/>
    <property type="match status" value="2"/>
</dbReference>
<dbReference type="PANTHER" id="PTHR43060:SF17">
    <property type="entry name" value="L-THREONATE DEHYDROGENASE"/>
    <property type="match status" value="1"/>
</dbReference>
<dbReference type="GO" id="GO:0016491">
    <property type="term" value="F:oxidoreductase activity"/>
    <property type="evidence" value="ECO:0007669"/>
    <property type="project" value="InterPro"/>
</dbReference>
<accession>A0A9P9BMX1</accession>
<organism evidence="3 4">
    <name type="scientific">Microdochium trichocladiopsis</name>
    <dbReference type="NCBI Taxonomy" id="1682393"/>
    <lineage>
        <taxon>Eukaryota</taxon>
        <taxon>Fungi</taxon>
        <taxon>Dikarya</taxon>
        <taxon>Ascomycota</taxon>
        <taxon>Pezizomycotina</taxon>
        <taxon>Sordariomycetes</taxon>
        <taxon>Xylariomycetidae</taxon>
        <taxon>Xylariales</taxon>
        <taxon>Microdochiaceae</taxon>
        <taxon>Microdochium</taxon>
    </lineage>
</organism>
<comment type="caution">
    <text evidence="3">The sequence shown here is derived from an EMBL/GenBank/DDBJ whole genome shotgun (WGS) entry which is preliminary data.</text>
</comment>
<dbReference type="EMBL" id="JAGTJQ010000005">
    <property type="protein sequence ID" value="KAH7030661.1"/>
    <property type="molecule type" value="Genomic_DNA"/>
</dbReference>
<dbReference type="SUPFAM" id="SSF51735">
    <property type="entry name" value="NAD(P)-binding Rossmann-fold domains"/>
    <property type="match status" value="1"/>
</dbReference>
<dbReference type="InterPro" id="IPR029154">
    <property type="entry name" value="HIBADH-like_NADP-bd"/>
</dbReference>
<dbReference type="Proteomes" id="UP000756346">
    <property type="component" value="Unassembled WGS sequence"/>
</dbReference>
<feature type="domain" description="3-hydroxyisobutyrate dehydrogenase-like NAD-binding" evidence="2">
    <location>
        <begin position="322"/>
        <end position="430"/>
    </location>
</feature>
<name>A0A9P9BMX1_9PEZI</name>
<dbReference type="InterPro" id="IPR008927">
    <property type="entry name" value="6-PGluconate_DH-like_C_sf"/>
</dbReference>
<dbReference type="RefSeq" id="XP_046012341.1">
    <property type="nucleotide sequence ID" value="XM_046153821.1"/>
</dbReference>
<dbReference type="Pfam" id="PF03446">
    <property type="entry name" value="NAD_binding_2"/>
    <property type="match status" value="1"/>
</dbReference>
<dbReference type="AlphaFoldDB" id="A0A9P9BMX1"/>
<dbReference type="GO" id="GO:0051287">
    <property type="term" value="F:NAD binding"/>
    <property type="evidence" value="ECO:0007669"/>
    <property type="project" value="InterPro"/>
</dbReference>
<dbReference type="OrthoDB" id="48988at2759"/>
<dbReference type="InterPro" id="IPR013328">
    <property type="entry name" value="6PGD_dom2"/>
</dbReference>
<evidence type="ECO:0000313" key="3">
    <source>
        <dbReference type="EMBL" id="KAH7030661.1"/>
    </source>
</evidence>
<evidence type="ECO:0000313" key="4">
    <source>
        <dbReference type="Proteomes" id="UP000756346"/>
    </source>
</evidence>
<dbReference type="Gene3D" id="1.10.1040.10">
    <property type="entry name" value="N-(1-d-carboxylethyl)-l-norvaline Dehydrogenase, domain 2"/>
    <property type="match status" value="2"/>
</dbReference>
<dbReference type="GeneID" id="70183367"/>
<keyword evidence="4" id="KW-1185">Reference proteome</keyword>
<dbReference type="GO" id="GO:0050661">
    <property type="term" value="F:NADP binding"/>
    <property type="evidence" value="ECO:0007669"/>
    <property type="project" value="InterPro"/>
</dbReference>
<proteinExistence type="predicted"/>
<protein>
    <submittedName>
        <fullName evidence="3">NAD binding domain of 6-phosphogluconate dehydrogenase-domain-containing protein</fullName>
    </submittedName>
</protein>
<reference evidence="3" key="1">
    <citation type="journal article" date="2021" name="Nat. Commun.">
        <title>Genetic determinants of endophytism in the Arabidopsis root mycobiome.</title>
        <authorList>
            <person name="Mesny F."/>
            <person name="Miyauchi S."/>
            <person name="Thiergart T."/>
            <person name="Pickel B."/>
            <person name="Atanasova L."/>
            <person name="Karlsson M."/>
            <person name="Huettel B."/>
            <person name="Barry K.W."/>
            <person name="Haridas S."/>
            <person name="Chen C."/>
            <person name="Bauer D."/>
            <person name="Andreopoulos W."/>
            <person name="Pangilinan J."/>
            <person name="LaButti K."/>
            <person name="Riley R."/>
            <person name="Lipzen A."/>
            <person name="Clum A."/>
            <person name="Drula E."/>
            <person name="Henrissat B."/>
            <person name="Kohler A."/>
            <person name="Grigoriev I.V."/>
            <person name="Martin F.M."/>
            <person name="Hacquard S."/>
        </authorList>
    </citation>
    <scope>NUCLEOTIDE SEQUENCE</scope>
    <source>
        <strain evidence="3">MPI-CAGE-CH-0230</strain>
    </source>
</reference>
<dbReference type="InterPro" id="IPR002204">
    <property type="entry name" value="3-OH-isobutyrate_DH-rel_CS"/>
</dbReference>
<evidence type="ECO:0000259" key="2">
    <source>
        <dbReference type="Pfam" id="PF14833"/>
    </source>
</evidence>
<feature type="domain" description="6-phosphogluconate dehydrogenase NADP-binding" evidence="1">
    <location>
        <begin position="6"/>
        <end position="168"/>
    </location>
</feature>
<evidence type="ECO:0000259" key="1">
    <source>
        <dbReference type="Pfam" id="PF03446"/>
    </source>
</evidence>